<evidence type="ECO:0000256" key="2">
    <source>
        <dbReference type="ARBA" id="ARBA00022679"/>
    </source>
</evidence>
<keyword evidence="2 8" id="KW-0808">Transferase</keyword>
<dbReference type="AlphaFoldDB" id="A0A0D8IFK6"/>
<evidence type="ECO:0000256" key="7">
    <source>
        <dbReference type="ARBA" id="ARBA00048478"/>
    </source>
</evidence>
<evidence type="ECO:0000256" key="6">
    <source>
        <dbReference type="ARBA" id="ARBA00047615"/>
    </source>
</evidence>
<accession>A0A0D8IFK6</accession>
<evidence type="ECO:0000256" key="5">
    <source>
        <dbReference type="ARBA" id="ARBA00022840"/>
    </source>
</evidence>
<evidence type="ECO:0000256" key="8">
    <source>
        <dbReference type="HAMAP-Rule" id="MF_00238"/>
    </source>
</evidence>
<dbReference type="EC" id="2.7.4.25" evidence="8"/>
<reference evidence="9 10" key="1">
    <citation type="submission" date="2014-10" db="EMBL/GenBank/DDBJ databases">
        <title>Genome sequence of Clostridium aceticum DSM 1496.</title>
        <authorList>
            <person name="Poehlein A."/>
            <person name="Schiel-Bengelsdorf B."/>
            <person name="Gottschalk G."/>
            <person name="Duerre P."/>
            <person name="Daniel R."/>
        </authorList>
    </citation>
    <scope>NUCLEOTIDE SEQUENCE [LARGE SCALE GENOMIC DNA]</scope>
    <source>
        <strain evidence="9 10">DSM 1496</strain>
    </source>
</reference>
<dbReference type="RefSeq" id="WP_044822876.1">
    <property type="nucleotide sequence ID" value="NZ_CP009687.1"/>
</dbReference>
<dbReference type="GO" id="GO:0015949">
    <property type="term" value="P:nucleobase-containing small molecule interconversion"/>
    <property type="evidence" value="ECO:0007669"/>
    <property type="project" value="TreeGrafter"/>
</dbReference>
<keyword evidence="5 8" id="KW-0067">ATP-binding</keyword>
<dbReference type="KEGG" id="cace:CACET_c19510"/>
<feature type="binding site" evidence="8">
    <location>
        <begin position="10"/>
        <end position="18"/>
    </location>
    <ligand>
        <name>ATP</name>
        <dbReference type="ChEBI" id="CHEBI:30616"/>
    </ligand>
</feature>
<keyword evidence="4 8" id="KW-0418">Kinase</keyword>
<dbReference type="InterPro" id="IPR003136">
    <property type="entry name" value="Cytidylate_kin"/>
</dbReference>
<dbReference type="PANTHER" id="PTHR21299">
    <property type="entry name" value="CYTIDYLATE KINASE/PANTOATE-BETA-ALANINE LIGASE"/>
    <property type="match status" value="1"/>
</dbReference>
<dbReference type="InterPro" id="IPR011994">
    <property type="entry name" value="Cytidylate_kinase_dom"/>
</dbReference>
<dbReference type="Gene3D" id="3.40.50.300">
    <property type="entry name" value="P-loop containing nucleotide triphosphate hydrolases"/>
    <property type="match status" value="1"/>
</dbReference>
<evidence type="ECO:0000313" key="10">
    <source>
        <dbReference type="Proteomes" id="UP000035704"/>
    </source>
</evidence>
<dbReference type="PATRIC" id="fig|84022.5.peg.24"/>
<dbReference type="STRING" id="84022.CACET_c19510"/>
<dbReference type="GO" id="GO:0036430">
    <property type="term" value="F:CMP kinase activity"/>
    <property type="evidence" value="ECO:0007669"/>
    <property type="project" value="RHEA"/>
</dbReference>
<gene>
    <name evidence="8 9" type="primary">cmk</name>
    <name evidence="9" type="ORF">CACET_c19510</name>
</gene>
<dbReference type="HAMAP" id="MF_00238">
    <property type="entry name" value="Cytidyl_kinase_type1"/>
    <property type="match status" value="1"/>
</dbReference>
<dbReference type="CDD" id="cd02020">
    <property type="entry name" value="CMPK"/>
    <property type="match status" value="1"/>
</dbReference>
<name>A0A0D8IFK6_9CLOT</name>
<dbReference type="Pfam" id="PF02224">
    <property type="entry name" value="Cytidylate_kin"/>
    <property type="match status" value="1"/>
</dbReference>
<dbReference type="GO" id="GO:0036431">
    <property type="term" value="F:dCMP kinase activity"/>
    <property type="evidence" value="ECO:0007669"/>
    <property type="project" value="InterPro"/>
</dbReference>
<keyword evidence="8" id="KW-0963">Cytoplasm</keyword>
<dbReference type="GO" id="GO:0006220">
    <property type="term" value="P:pyrimidine nucleotide metabolic process"/>
    <property type="evidence" value="ECO:0007669"/>
    <property type="project" value="UniProtKB-UniRule"/>
</dbReference>
<evidence type="ECO:0000256" key="1">
    <source>
        <dbReference type="ARBA" id="ARBA00009427"/>
    </source>
</evidence>
<dbReference type="EMBL" id="CP009687">
    <property type="protein sequence ID" value="AKL95399.1"/>
    <property type="molecule type" value="Genomic_DNA"/>
</dbReference>
<dbReference type="OrthoDB" id="9807434at2"/>
<organism evidence="9 10">
    <name type="scientific">Clostridium aceticum</name>
    <dbReference type="NCBI Taxonomy" id="84022"/>
    <lineage>
        <taxon>Bacteria</taxon>
        <taxon>Bacillati</taxon>
        <taxon>Bacillota</taxon>
        <taxon>Clostridia</taxon>
        <taxon>Eubacteriales</taxon>
        <taxon>Clostridiaceae</taxon>
        <taxon>Clostridium</taxon>
    </lineage>
</organism>
<keyword evidence="10" id="KW-1185">Reference proteome</keyword>
<keyword evidence="3 8" id="KW-0547">Nucleotide-binding</keyword>
<comment type="similarity">
    <text evidence="1 8">Belongs to the cytidylate kinase family. Type 1 subfamily.</text>
</comment>
<dbReference type="PANTHER" id="PTHR21299:SF2">
    <property type="entry name" value="CYTIDYLATE KINASE"/>
    <property type="match status" value="1"/>
</dbReference>
<comment type="catalytic activity">
    <reaction evidence="7 8">
        <text>CMP + ATP = CDP + ADP</text>
        <dbReference type="Rhea" id="RHEA:11600"/>
        <dbReference type="ChEBI" id="CHEBI:30616"/>
        <dbReference type="ChEBI" id="CHEBI:58069"/>
        <dbReference type="ChEBI" id="CHEBI:60377"/>
        <dbReference type="ChEBI" id="CHEBI:456216"/>
        <dbReference type="EC" id="2.7.4.25"/>
    </reaction>
</comment>
<evidence type="ECO:0000256" key="3">
    <source>
        <dbReference type="ARBA" id="ARBA00022741"/>
    </source>
</evidence>
<dbReference type="InterPro" id="IPR027417">
    <property type="entry name" value="P-loop_NTPase"/>
</dbReference>
<comment type="subcellular location">
    <subcellularLocation>
        <location evidence="8">Cytoplasm</location>
    </subcellularLocation>
</comment>
<evidence type="ECO:0000313" key="9">
    <source>
        <dbReference type="EMBL" id="AKL95399.1"/>
    </source>
</evidence>
<dbReference type="Proteomes" id="UP000035704">
    <property type="component" value="Chromosome"/>
</dbReference>
<evidence type="ECO:0000256" key="4">
    <source>
        <dbReference type="ARBA" id="ARBA00022777"/>
    </source>
</evidence>
<comment type="catalytic activity">
    <reaction evidence="6 8">
        <text>dCMP + ATP = dCDP + ADP</text>
        <dbReference type="Rhea" id="RHEA:25094"/>
        <dbReference type="ChEBI" id="CHEBI:30616"/>
        <dbReference type="ChEBI" id="CHEBI:57566"/>
        <dbReference type="ChEBI" id="CHEBI:58593"/>
        <dbReference type="ChEBI" id="CHEBI:456216"/>
        <dbReference type="EC" id="2.7.4.25"/>
    </reaction>
</comment>
<proteinExistence type="inferred from homology"/>
<sequence length="224" mass="25319">MGNLQIAIDGPAGAGKSTIAKKLAERLNITYIDTGAMYRALTYKVLKEKIEINSKDKIIKLAEDTSITLLHEDVYIDGHLVKEEIRSQEVTKHVSYVAQIPEVRKILVDLQRKIAADHSVVMDGRDIGTYVLPNAHIKVFLTASIEERANRRYTELLQKQQQINFTDVINSIKERDKIDTEREFAPLVKAADAIIIDTTGLDVEVVVEKIQQITKNKLENQKNL</sequence>
<dbReference type="SUPFAM" id="SSF52540">
    <property type="entry name" value="P-loop containing nucleoside triphosphate hydrolases"/>
    <property type="match status" value="1"/>
</dbReference>
<dbReference type="GO" id="GO:0005829">
    <property type="term" value="C:cytosol"/>
    <property type="evidence" value="ECO:0007669"/>
    <property type="project" value="TreeGrafter"/>
</dbReference>
<dbReference type="GO" id="GO:0005524">
    <property type="term" value="F:ATP binding"/>
    <property type="evidence" value="ECO:0007669"/>
    <property type="project" value="UniProtKB-UniRule"/>
</dbReference>
<dbReference type="NCBIfam" id="TIGR00017">
    <property type="entry name" value="cmk"/>
    <property type="match status" value="1"/>
</dbReference>
<protein>
    <recommendedName>
        <fullName evidence="8">Cytidylate kinase</fullName>
        <shortName evidence="8">CK</shortName>
        <ecNumber evidence="8">2.7.4.25</ecNumber>
    </recommendedName>
    <alternativeName>
        <fullName evidence="8">Cytidine monophosphate kinase</fullName>
        <shortName evidence="8">CMP kinase</shortName>
    </alternativeName>
</protein>